<gene>
    <name evidence="2" type="ORF">H5410_019193</name>
</gene>
<comment type="caution">
    <text evidence="2">The sequence shown here is derived from an EMBL/GenBank/DDBJ whole genome shotgun (WGS) entry which is preliminary data.</text>
</comment>
<feature type="region of interest" description="Disordered" evidence="1">
    <location>
        <begin position="1"/>
        <end position="40"/>
    </location>
</feature>
<dbReference type="Proteomes" id="UP000824120">
    <property type="component" value="Chromosome 3"/>
</dbReference>
<evidence type="ECO:0000313" key="3">
    <source>
        <dbReference type="Proteomes" id="UP000824120"/>
    </source>
</evidence>
<reference evidence="2 3" key="1">
    <citation type="submission" date="2020-09" db="EMBL/GenBank/DDBJ databases">
        <title>De no assembly of potato wild relative species, Solanum commersonii.</title>
        <authorList>
            <person name="Cho K."/>
        </authorList>
    </citation>
    <scope>NUCLEOTIDE SEQUENCE [LARGE SCALE GENOMIC DNA]</scope>
    <source>
        <strain evidence="2">LZ3.2</strain>
        <tissue evidence="2">Leaf</tissue>
    </source>
</reference>
<sequence length="98" mass="10355">MGATTGLKGYGDSGGNSQIGRRSSNFPHNRQTGSGFRSYANCATSEGQDIRLTLEEEYNHVRNLGHNNTGYAIGDNGDSQSKLSGNVSLASMLMIVVG</sequence>
<accession>A0A9J6A4A5</accession>
<protein>
    <submittedName>
        <fullName evidence="2">Uncharacterized protein</fullName>
    </submittedName>
</protein>
<evidence type="ECO:0000256" key="1">
    <source>
        <dbReference type="SAM" id="MobiDB-lite"/>
    </source>
</evidence>
<dbReference type="EMBL" id="JACXVP010000003">
    <property type="protein sequence ID" value="KAG5619369.1"/>
    <property type="molecule type" value="Genomic_DNA"/>
</dbReference>
<keyword evidence="3" id="KW-1185">Reference proteome</keyword>
<dbReference type="AlphaFoldDB" id="A0A9J6A4A5"/>
<organism evidence="2 3">
    <name type="scientific">Solanum commersonii</name>
    <name type="common">Commerson's wild potato</name>
    <name type="synonym">Commerson's nightshade</name>
    <dbReference type="NCBI Taxonomy" id="4109"/>
    <lineage>
        <taxon>Eukaryota</taxon>
        <taxon>Viridiplantae</taxon>
        <taxon>Streptophyta</taxon>
        <taxon>Embryophyta</taxon>
        <taxon>Tracheophyta</taxon>
        <taxon>Spermatophyta</taxon>
        <taxon>Magnoliopsida</taxon>
        <taxon>eudicotyledons</taxon>
        <taxon>Gunneridae</taxon>
        <taxon>Pentapetalae</taxon>
        <taxon>asterids</taxon>
        <taxon>lamiids</taxon>
        <taxon>Solanales</taxon>
        <taxon>Solanaceae</taxon>
        <taxon>Solanoideae</taxon>
        <taxon>Solaneae</taxon>
        <taxon>Solanum</taxon>
    </lineage>
</organism>
<evidence type="ECO:0000313" key="2">
    <source>
        <dbReference type="EMBL" id="KAG5619369.1"/>
    </source>
</evidence>
<feature type="compositionally biased region" description="Polar residues" evidence="1">
    <location>
        <begin position="15"/>
        <end position="40"/>
    </location>
</feature>
<proteinExistence type="predicted"/>
<name>A0A9J6A4A5_SOLCO</name>